<dbReference type="AlphaFoldDB" id="A0A8C4WWZ8"/>
<dbReference type="InterPro" id="IPR003599">
    <property type="entry name" value="Ig_sub"/>
</dbReference>
<feature type="domain" description="Ig-like" evidence="2">
    <location>
        <begin position="1"/>
        <end position="78"/>
    </location>
</feature>
<feature type="domain" description="Ig-like" evidence="2">
    <location>
        <begin position="180"/>
        <end position="269"/>
    </location>
</feature>
<dbReference type="Gene3D" id="2.60.40.10">
    <property type="entry name" value="Immunoglobulins"/>
    <property type="match status" value="4"/>
</dbReference>
<accession>A0A8C4WWZ8</accession>
<keyword evidence="1" id="KW-0393">Immunoglobulin domain</keyword>
<evidence type="ECO:0000313" key="4">
    <source>
        <dbReference type="Proteomes" id="UP000694388"/>
    </source>
</evidence>
<organism evidence="3 4">
    <name type="scientific">Eptatretus burgeri</name>
    <name type="common">Inshore hagfish</name>
    <dbReference type="NCBI Taxonomy" id="7764"/>
    <lineage>
        <taxon>Eukaryota</taxon>
        <taxon>Metazoa</taxon>
        <taxon>Chordata</taxon>
        <taxon>Craniata</taxon>
        <taxon>Vertebrata</taxon>
        <taxon>Cyclostomata</taxon>
        <taxon>Myxini</taxon>
        <taxon>Myxiniformes</taxon>
        <taxon>Myxinidae</taxon>
        <taxon>Eptatretinae</taxon>
        <taxon>Eptatretus</taxon>
    </lineage>
</organism>
<reference evidence="3" key="2">
    <citation type="submission" date="2025-09" db="UniProtKB">
        <authorList>
            <consortium name="Ensembl"/>
        </authorList>
    </citation>
    <scope>IDENTIFICATION</scope>
</reference>
<keyword evidence="4" id="KW-1185">Reference proteome</keyword>
<evidence type="ECO:0000313" key="3">
    <source>
        <dbReference type="Ensembl" id="ENSEBUP00000016470.1"/>
    </source>
</evidence>
<dbReference type="InterPro" id="IPR013098">
    <property type="entry name" value="Ig_I-set"/>
</dbReference>
<reference evidence="3" key="1">
    <citation type="submission" date="2025-08" db="UniProtKB">
        <authorList>
            <consortium name="Ensembl"/>
        </authorList>
    </citation>
    <scope>IDENTIFICATION</scope>
</reference>
<feature type="domain" description="Ig-like" evidence="2">
    <location>
        <begin position="274"/>
        <end position="362"/>
    </location>
</feature>
<dbReference type="FunFam" id="2.60.40.10:FF:000107">
    <property type="entry name" value="Myosin, light chain kinase a"/>
    <property type="match status" value="1"/>
</dbReference>
<dbReference type="PANTHER" id="PTHR47633">
    <property type="entry name" value="IMMUNOGLOBULIN"/>
    <property type="match status" value="1"/>
</dbReference>
<dbReference type="Pfam" id="PF07679">
    <property type="entry name" value="I-set"/>
    <property type="match status" value="4"/>
</dbReference>
<dbReference type="InterPro" id="IPR013783">
    <property type="entry name" value="Ig-like_fold"/>
</dbReference>
<dbReference type="SMART" id="SM00408">
    <property type="entry name" value="IGc2"/>
    <property type="match status" value="4"/>
</dbReference>
<protein>
    <recommendedName>
        <fullName evidence="2">Ig-like domain-containing protein</fullName>
    </recommendedName>
</protein>
<dbReference type="GO" id="GO:0055013">
    <property type="term" value="P:cardiac muscle cell development"/>
    <property type="evidence" value="ECO:0007669"/>
    <property type="project" value="UniProtKB-ARBA"/>
</dbReference>
<evidence type="ECO:0000259" key="2">
    <source>
        <dbReference type="PROSITE" id="PS50835"/>
    </source>
</evidence>
<dbReference type="OMA" id="SERNAHF"/>
<name>A0A8C4WWZ8_EPTBU</name>
<dbReference type="Ensembl" id="ENSEBUT00000017046.1">
    <property type="protein sequence ID" value="ENSEBUP00000016470.1"/>
    <property type="gene ID" value="ENSEBUG00000010344.1"/>
</dbReference>
<sequence>MSVMEGDDIRLSVSIIGATHFTWYHNKNNIGASTDIVHHSNGSQCSLTINNVQEKHKGYYICEASNEAGKVQNSAWLCVKRRTFIVPPSFIRPLVPVKARVGETARFTCELVEVPQLTVQWFKDAIELHNSDKYKIITQNYVSTLEVFRSQIIDCGEYTCKASNPVGQESCSVELAVFEPAIFTKKPESSSTFAGKKLQLRCEVSGSVPLKVSWFKEGTILVESANLHLHSERNAHFLEISEVMVAHAGEYVCKVTNPHGGEACTVDVTVFDQPHFTKSLHPVNMAVGGRLRLEAEVNNDSGVTVAWTKNGKPIWPTARCGISFRNRLAVVDIPRAEVSDTGEYLCTASNEAGSDFCSAAIDVKGE</sequence>
<dbReference type="SMART" id="SM00409">
    <property type="entry name" value="IG"/>
    <property type="match status" value="4"/>
</dbReference>
<dbReference type="InterPro" id="IPR003598">
    <property type="entry name" value="Ig_sub2"/>
</dbReference>
<dbReference type="FunFam" id="2.60.40.10:FF:000022">
    <property type="entry name" value="Cardiac titin"/>
    <property type="match status" value="3"/>
</dbReference>
<dbReference type="PROSITE" id="PS50835">
    <property type="entry name" value="IG_LIKE"/>
    <property type="match status" value="4"/>
</dbReference>
<dbReference type="InterPro" id="IPR007110">
    <property type="entry name" value="Ig-like_dom"/>
</dbReference>
<proteinExistence type="predicted"/>
<dbReference type="Proteomes" id="UP000694388">
    <property type="component" value="Unplaced"/>
</dbReference>
<dbReference type="GO" id="GO:0003007">
    <property type="term" value="P:heart morphogenesis"/>
    <property type="evidence" value="ECO:0007669"/>
    <property type="project" value="UniProtKB-ARBA"/>
</dbReference>
<feature type="domain" description="Ig-like" evidence="2">
    <location>
        <begin position="88"/>
        <end position="176"/>
    </location>
</feature>
<dbReference type="SUPFAM" id="SSF48726">
    <property type="entry name" value="Immunoglobulin"/>
    <property type="match status" value="4"/>
</dbReference>
<dbReference type="InterPro" id="IPR036179">
    <property type="entry name" value="Ig-like_dom_sf"/>
</dbReference>
<dbReference type="GeneTree" id="ENSGT01110000267173"/>
<evidence type="ECO:0000256" key="1">
    <source>
        <dbReference type="ARBA" id="ARBA00023319"/>
    </source>
</evidence>